<dbReference type="GO" id="GO:0003676">
    <property type="term" value="F:nucleic acid binding"/>
    <property type="evidence" value="ECO:0007669"/>
    <property type="project" value="InterPro"/>
</dbReference>
<evidence type="ECO:0000256" key="1">
    <source>
        <dbReference type="SAM" id="Phobius"/>
    </source>
</evidence>
<evidence type="ECO:0000259" key="2">
    <source>
        <dbReference type="SMART" id="SM00507"/>
    </source>
</evidence>
<dbReference type="SMART" id="SM00507">
    <property type="entry name" value="HNHc"/>
    <property type="match status" value="1"/>
</dbReference>
<proteinExistence type="predicted"/>
<feature type="transmembrane region" description="Helical" evidence="1">
    <location>
        <begin position="6"/>
        <end position="23"/>
    </location>
</feature>
<reference evidence="3" key="1">
    <citation type="journal article" date="2020" name="Nature">
        <title>Giant virus diversity and host interactions through global metagenomics.</title>
        <authorList>
            <person name="Schulz F."/>
            <person name="Roux S."/>
            <person name="Paez-Espino D."/>
            <person name="Jungbluth S."/>
            <person name="Walsh D.A."/>
            <person name="Denef V.J."/>
            <person name="McMahon K.D."/>
            <person name="Konstantinidis K.T."/>
            <person name="Eloe-Fadrosh E.A."/>
            <person name="Kyrpides N.C."/>
            <person name="Woyke T."/>
        </authorList>
    </citation>
    <scope>NUCLEOTIDE SEQUENCE</scope>
    <source>
        <strain evidence="3">GVMAG-M-3300025880-76</strain>
    </source>
</reference>
<protein>
    <recommendedName>
        <fullName evidence="2">HNH nuclease domain-containing protein</fullName>
    </recommendedName>
</protein>
<dbReference type="InterPro" id="IPR002711">
    <property type="entry name" value="HNH"/>
</dbReference>
<keyword evidence="1" id="KW-1133">Transmembrane helix</keyword>
<dbReference type="GO" id="GO:0004519">
    <property type="term" value="F:endonuclease activity"/>
    <property type="evidence" value="ECO:0007669"/>
    <property type="project" value="InterPro"/>
</dbReference>
<dbReference type="GO" id="GO:0008270">
    <property type="term" value="F:zinc ion binding"/>
    <property type="evidence" value="ECO:0007669"/>
    <property type="project" value="InterPro"/>
</dbReference>
<evidence type="ECO:0000313" key="3">
    <source>
        <dbReference type="EMBL" id="QHU02722.1"/>
    </source>
</evidence>
<dbReference type="AlphaFoldDB" id="A0A6C0JAN8"/>
<dbReference type="EMBL" id="MN740361">
    <property type="protein sequence ID" value="QHU02722.1"/>
    <property type="molecule type" value="Genomic_DNA"/>
</dbReference>
<keyword evidence="1" id="KW-0812">Transmembrane</keyword>
<feature type="domain" description="HNH nuclease" evidence="2">
    <location>
        <begin position="135"/>
        <end position="187"/>
    </location>
</feature>
<name>A0A6C0JAN8_9ZZZZ</name>
<dbReference type="InterPro" id="IPR003615">
    <property type="entry name" value="HNH_nuc"/>
</dbReference>
<feature type="transmembrane region" description="Helical" evidence="1">
    <location>
        <begin position="35"/>
        <end position="51"/>
    </location>
</feature>
<accession>A0A6C0JAN8</accession>
<dbReference type="Gene3D" id="1.10.30.50">
    <property type="match status" value="1"/>
</dbReference>
<keyword evidence="1" id="KW-0472">Membrane</keyword>
<dbReference type="Pfam" id="PF01844">
    <property type="entry name" value="HNH"/>
    <property type="match status" value="1"/>
</dbReference>
<sequence>MKLEVIILAITSCAIANVYYDGLLLSKIKEYKKHGQMGMYAFVGLTIYLFIRKDPSKTQAILSQASNYVKYMPIDKDAGSILAPIMTFTGSAYQNAEHRVQTNQGNMNQYNNIPYSERRVIASGKTSSKRSVSETKKKWVASQQDWTCNHCKNKLPAWFEVDHKTRLEYGGTNHVDNLVALCRDCHGRKTASENL</sequence>
<organism evidence="3">
    <name type="scientific">viral metagenome</name>
    <dbReference type="NCBI Taxonomy" id="1070528"/>
    <lineage>
        <taxon>unclassified sequences</taxon>
        <taxon>metagenomes</taxon>
        <taxon>organismal metagenomes</taxon>
    </lineage>
</organism>
<dbReference type="CDD" id="cd00085">
    <property type="entry name" value="HNHc"/>
    <property type="match status" value="1"/>
</dbReference>